<accession>A0A1V1PCT4</accession>
<dbReference type="PROSITE" id="PS50109">
    <property type="entry name" value="HIS_KIN"/>
    <property type="match status" value="1"/>
</dbReference>
<dbReference type="AlphaFoldDB" id="A0A1V1PCT4"/>
<dbReference type="SMART" id="SM00387">
    <property type="entry name" value="HATPase_c"/>
    <property type="match status" value="1"/>
</dbReference>
<comment type="subunit">
    <text evidence="9">At low DSF concentrations, interacts with RpfF.</text>
</comment>
<evidence type="ECO:0000259" key="15">
    <source>
        <dbReference type="PROSITE" id="PS50113"/>
    </source>
</evidence>
<dbReference type="InterPro" id="IPR003661">
    <property type="entry name" value="HisK_dim/P_dom"/>
</dbReference>
<dbReference type="EMBL" id="ATBP01000125">
    <property type="protein sequence ID" value="ETR72661.1"/>
    <property type="molecule type" value="Genomic_DNA"/>
</dbReference>
<evidence type="ECO:0000259" key="14">
    <source>
        <dbReference type="PROSITE" id="PS50110"/>
    </source>
</evidence>
<dbReference type="PROSITE" id="PS50110">
    <property type="entry name" value="RESPONSE_REGULATORY"/>
    <property type="match status" value="2"/>
</dbReference>
<keyword evidence="6 16" id="KW-0418">Kinase</keyword>
<keyword evidence="7" id="KW-0067">ATP-binding</keyword>
<evidence type="ECO:0000256" key="3">
    <source>
        <dbReference type="ARBA" id="ARBA00022553"/>
    </source>
</evidence>
<dbReference type="InterPro" id="IPR005467">
    <property type="entry name" value="His_kinase_dom"/>
</dbReference>
<dbReference type="InterPro" id="IPR035965">
    <property type="entry name" value="PAS-like_dom_sf"/>
</dbReference>
<dbReference type="Proteomes" id="UP000189670">
    <property type="component" value="Unassembled WGS sequence"/>
</dbReference>
<dbReference type="GO" id="GO:0000155">
    <property type="term" value="F:phosphorelay sensor kinase activity"/>
    <property type="evidence" value="ECO:0007669"/>
    <property type="project" value="InterPro"/>
</dbReference>
<dbReference type="GO" id="GO:0005524">
    <property type="term" value="F:ATP binding"/>
    <property type="evidence" value="ECO:0007669"/>
    <property type="project" value="UniProtKB-KW"/>
</dbReference>
<name>A0A1V1PCT4_9BACT</name>
<dbReference type="InterPro" id="IPR003594">
    <property type="entry name" value="HATPase_dom"/>
</dbReference>
<keyword evidence="5" id="KW-0547">Nucleotide-binding</keyword>
<evidence type="ECO:0000256" key="11">
    <source>
        <dbReference type="PROSITE-ProRule" id="PRU00169"/>
    </source>
</evidence>
<feature type="domain" description="Histidine kinase" evidence="13">
    <location>
        <begin position="301"/>
        <end position="523"/>
    </location>
</feature>
<reference evidence="17" key="1">
    <citation type="submission" date="2012-11" db="EMBL/GenBank/DDBJ databases">
        <authorList>
            <person name="Lucero-Rivera Y.E."/>
            <person name="Tovar-Ramirez D."/>
        </authorList>
    </citation>
    <scope>NUCLEOTIDE SEQUENCE [LARGE SCALE GENOMIC DNA]</scope>
    <source>
        <strain evidence="17">Araruama</strain>
    </source>
</reference>
<dbReference type="FunFam" id="1.10.287.130:FF:000002">
    <property type="entry name" value="Two-component osmosensing histidine kinase"/>
    <property type="match status" value="1"/>
</dbReference>
<feature type="domain" description="Response regulatory" evidence="14">
    <location>
        <begin position="541"/>
        <end position="657"/>
    </location>
</feature>
<comment type="caution">
    <text evidence="16">The sequence shown here is derived from an EMBL/GenBank/DDBJ whole genome shotgun (WGS) entry which is preliminary data.</text>
</comment>
<evidence type="ECO:0000256" key="6">
    <source>
        <dbReference type="ARBA" id="ARBA00022777"/>
    </source>
</evidence>
<feature type="modified residue" description="4-aspartylphosphate" evidence="11">
    <location>
        <position position="590"/>
    </location>
</feature>
<dbReference type="Pfam" id="PF02518">
    <property type="entry name" value="HATPase_c"/>
    <property type="match status" value="1"/>
</dbReference>
<evidence type="ECO:0000256" key="10">
    <source>
        <dbReference type="ARBA" id="ARBA00068150"/>
    </source>
</evidence>
<evidence type="ECO:0000256" key="4">
    <source>
        <dbReference type="ARBA" id="ARBA00022679"/>
    </source>
</evidence>
<dbReference type="InterPro" id="IPR004358">
    <property type="entry name" value="Sig_transdc_His_kin-like_C"/>
</dbReference>
<dbReference type="SUPFAM" id="SSF47384">
    <property type="entry name" value="Homodimeric domain of signal transducing histidine kinase"/>
    <property type="match status" value="1"/>
</dbReference>
<dbReference type="InterPro" id="IPR011006">
    <property type="entry name" value="CheY-like_superfamily"/>
</dbReference>
<dbReference type="SUPFAM" id="SSF52172">
    <property type="entry name" value="CheY-like"/>
    <property type="match status" value="2"/>
</dbReference>
<dbReference type="Gene3D" id="1.10.287.130">
    <property type="match status" value="1"/>
</dbReference>
<dbReference type="PRINTS" id="PR00344">
    <property type="entry name" value="BCTRLSENSOR"/>
</dbReference>
<feature type="domain" description="Response regulatory" evidence="14">
    <location>
        <begin position="7"/>
        <end position="124"/>
    </location>
</feature>
<evidence type="ECO:0000256" key="5">
    <source>
        <dbReference type="ARBA" id="ARBA00022741"/>
    </source>
</evidence>
<evidence type="ECO:0000256" key="2">
    <source>
        <dbReference type="ARBA" id="ARBA00012438"/>
    </source>
</evidence>
<evidence type="ECO:0000313" key="16">
    <source>
        <dbReference type="EMBL" id="ETR72661.1"/>
    </source>
</evidence>
<keyword evidence="8" id="KW-0902">Two-component regulatory system</keyword>
<dbReference type="PROSITE" id="PS50113">
    <property type="entry name" value="PAC"/>
    <property type="match status" value="1"/>
</dbReference>
<sequence>MHQSQKKVLIVDDRPENLFALEKVLQPLDLNLIKANSGNEALSKMLDHNFSLVLMDVQMPEMDGFETAELMRSVDESRHVPIIFITAINKDQKHVFKGYQAGAIDYIFKPYDPDILKSKVSVLVDLFNKTQLLKENNARLEAEIAERKRVEASLDFKNVFLSTLQEISLDGVMVVNEQGHIIYSNKQLTELWRIPQSIIKHGSASEVFEFQNRYATDASFLSTISLLSQSTDEKSWNEIILKDGRILDCYSAPMYGSQNNYLGRVWFYRDITKRKEEEEELRKAKEKAEIASKAKSEFLANMSHEVRTPMNGIMGMTDLLLDTELDDEQQYYFEVVQRSADSLFQLIEDILDYSQIEDGKMALNLHSFTIHELVEECIDLVALRAREKKLEMAFLIHPNTPEALIGDPARLSQVIINLLNNAIKFTSKGQISLAISKIHEDSSKEIYIKFLIKDTGIGIPSHLHRKIFEAFVQADSSSTRKFGGAGLGLSISKRLVELMNGNIDVDSVDGQGSTFWFILPFKIPHDGLVMHIPPKKELPLKVLIVDDNDTTRQYLKIQLDAWGCHCAEAASFQMAINELHNNAFDICLIDLELPDIKGNMLSEQIIKTPGFKLKHIILLSPVDALKSEQELRQDGFCAQISKPIKPSSLYKTLASLTEIEN</sequence>
<dbReference type="FunFam" id="3.30.565.10:FF:000010">
    <property type="entry name" value="Sensor histidine kinase RcsC"/>
    <property type="match status" value="1"/>
</dbReference>
<keyword evidence="12" id="KW-0175">Coiled coil</keyword>
<evidence type="ECO:0000256" key="7">
    <source>
        <dbReference type="ARBA" id="ARBA00022840"/>
    </source>
</evidence>
<dbReference type="NCBIfam" id="TIGR00229">
    <property type="entry name" value="sensory_box"/>
    <property type="match status" value="1"/>
</dbReference>
<evidence type="ECO:0000313" key="17">
    <source>
        <dbReference type="Proteomes" id="UP000189670"/>
    </source>
</evidence>
<dbReference type="Gene3D" id="3.30.565.10">
    <property type="entry name" value="Histidine kinase-like ATPase, C-terminal domain"/>
    <property type="match status" value="1"/>
</dbReference>
<dbReference type="SMART" id="SM00388">
    <property type="entry name" value="HisKA"/>
    <property type="match status" value="1"/>
</dbReference>
<protein>
    <recommendedName>
        <fullName evidence="10">Sensory/regulatory protein RpfC</fullName>
        <ecNumber evidence="2">2.7.13.3</ecNumber>
    </recommendedName>
</protein>
<feature type="modified residue" description="4-aspartylphosphate" evidence="11">
    <location>
        <position position="56"/>
    </location>
</feature>
<dbReference type="CDD" id="cd16922">
    <property type="entry name" value="HATPase_EvgS-ArcB-TorS-like"/>
    <property type="match status" value="1"/>
</dbReference>
<dbReference type="Pfam" id="PF12860">
    <property type="entry name" value="PAS_7"/>
    <property type="match status" value="1"/>
</dbReference>
<gene>
    <name evidence="16" type="ORF">OMM_01545</name>
</gene>
<keyword evidence="4" id="KW-0808">Transferase</keyword>
<evidence type="ECO:0000256" key="8">
    <source>
        <dbReference type="ARBA" id="ARBA00023012"/>
    </source>
</evidence>
<evidence type="ECO:0000256" key="12">
    <source>
        <dbReference type="SAM" id="Coils"/>
    </source>
</evidence>
<proteinExistence type="predicted"/>
<evidence type="ECO:0000256" key="1">
    <source>
        <dbReference type="ARBA" id="ARBA00000085"/>
    </source>
</evidence>
<organism evidence="16 17">
    <name type="scientific">Candidatus Magnetoglobus multicellularis str. Araruama</name>
    <dbReference type="NCBI Taxonomy" id="890399"/>
    <lineage>
        <taxon>Bacteria</taxon>
        <taxon>Pseudomonadati</taxon>
        <taxon>Thermodesulfobacteriota</taxon>
        <taxon>Desulfobacteria</taxon>
        <taxon>Desulfobacterales</taxon>
        <taxon>Desulfobacteraceae</taxon>
        <taxon>Candidatus Magnetoglobus</taxon>
    </lineage>
</organism>
<keyword evidence="3 11" id="KW-0597">Phosphoprotein</keyword>
<dbReference type="Pfam" id="PF00072">
    <property type="entry name" value="Response_reg"/>
    <property type="match status" value="2"/>
</dbReference>
<evidence type="ECO:0000256" key="9">
    <source>
        <dbReference type="ARBA" id="ARBA00064003"/>
    </source>
</evidence>
<dbReference type="CDD" id="cd00082">
    <property type="entry name" value="HisKA"/>
    <property type="match status" value="1"/>
</dbReference>
<dbReference type="CDD" id="cd00130">
    <property type="entry name" value="PAS"/>
    <property type="match status" value="1"/>
</dbReference>
<dbReference type="Gene3D" id="3.40.50.2300">
    <property type="match status" value="2"/>
</dbReference>
<dbReference type="InterPro" id="IPR000014">
    <property type="entry name" value="PAS"/>
</dbReference>
<dbReference type="EC" id="2.7.13.3" evidence="2"/>
<dbReference type="Pfam" id="PF00512">
    <property type="entry name" value="HisKA"/>
    <property type="match status" value="1"/>
</dbReference>
<dbReference type="InterPro" id="IPR001789">
    <property type="entry name" value="Sig_transdc_resp-reg_receiver"/>
</dbReference>
<dbReference type="InterPro" id="IPR036097">
    <property type="entry name" value="HisK_dim/P_sf"/>
</dbReference>
<dbReference type="InterPro" id="IPR000700">
    <property type="entry name" value="PAS-assoc_C"/>
</dbReference>
<dbReference type="SUPFAM" id="SSF55874">
    <property type="entry name" value="ATPase domain of HSP90 chaperone/DNA topoisomerase II/histidine kinase"/>
    <property type="match status" value="1"/>
</dbReference>
<feature type="domain" description="PAC" evidence="15">
    <location>
        <begin position="229"/>
        <end position="283"/>
    </location>
</feature>
<dbReference type="SMART" id="SM00448">
    <property type="entry name" value="REC"/>
    <property type="match status" value="2"/>
</dbReference>
<comment type="catalytic activity">
    <reaction evidence="1">
        <text>ATP + protein L-histidine = ADP + protein N-phospho-L-histidine.</text>
        <dbReference type="EC" id="2.7.13.3"/>
    </reaction>
</comment>
<dbReference type="InterPro" id="IPR036890">
    <property type="entry name" value="HATPase_C_sf"/>
</dbReference>
<feature type="coiled-coil region" evidence="12">
    <location>
        <begin position="123"/>
        <end position="153"/>
    </location>
</feature>
<dbReference type="SUPFAM" id="SSF55785">
    <property type="entry name" value="PYP-like sensor domain (PAS domain)"/>
    <property type="match status" value="1"/>
</dbReference>
<evidence type="ECO:0000259" key="13">
    <source>
        <dbReference type="PROSITE" id="PS50109"/>
    </source>
</evidence>
<dbReference type="PANTHER" id="PTHR45339:SF1">
    <property type="entry name" value="HYBRID SIGNAL TRANSDUCTION HISTIDINE KINASE J"/>
    <property type="match status" value="1"/>
</dbReference>
<dbReference type="Gene3D" id="3.30.450.20">
    <property type="entry name" value="PAS domain"/>
    <property type="match status" value="1"/>
</dbReference>
<dbReference type="PANTHER" id="PTHR45339">
    <property type="entry name" value="HYBRID SIGNAL TRANSDUCTION HISTIDINE KINASE J"/>
    <property type="match status" value="1"/>
</dbReference>
<dbReference type="CDD" id="cd17546">
    <property type="entry name" value="REC_hyHK_CKI1_RcsC-like"/>
    <property type="match status" value="1"/>
</dbReference>